<keyword evidence="2" id="KW-1185">Reference proteome</keyword>
<name>A0ABQ5M570_9FIRM</name>
<dbReference type="Proteomes" id="UP001419084">
    <property type="component" value="Unassembled WGS sequence"/>
</dbReference>
<dbReference type="InterPro" id="IPR010064">
    <property type="entry name" value="HK97-gp10_tail"/>
</dbReference>
<comment type="caution">
    <text evidence="1">The sequence shown here is derived from an EMBL/GenBank/DDBJ whole genome shotgun (WGS) entry which is preliminary data.</text>
</comment>
<evidence type="ECO:0008006" key="3">
    <source>
        <dbReference type="Google" id="ProtNLM"/>
    </source>
</evidence>
<organism evidence="1 2">
    <name type="scientific">Lacrimispora amygdalina</name>
    <dbReference type="NCBI Taxonomy" id="253257"/>
    <lineage>
        <taxon>Bacteria</taxon>
        <taxon>Bacillati</taxon>
        <taxon>Bacillota</taxon>
        <taxon>Clostridia</taxon>
        <taxon>Lachnospirales</taxon>
        <taxon>Lachnospiraceae</taxon>
        <taxon>Lacrimispora</taxon>
    </lineage>
</organism>
<gene>
    <name evidence="1" type="ORF">LAD12857_20120</name>
</gene>
<reference evidence="1 2" key="1">
    <citation type="journal article" date="2024" name="Int. J. Syst. Evol. Microbiol.">
        <title>Lacrimispora brassicae sp. nov. isolated from fermented cabbage, and proposal of Clostridium indicum Gundawar et al. 2019 and Clostridium methoxybenzovorans Mechichi et al. 1999 as heterotypic synonyms of Lacrimispora amygdalina (Parshina et al. 2003) Haas and Blanchard 2020 and Lacrimispora indolis (McClung and McCoy 1957) Haas and Blanchard 2020, respectively.</title>
        <authorList>
            <person name="Kobayashi H."/>
            <person name="Tanizawa Y."/>
            <person name="Sakamoto M."/>
            <person name="Ohkuma M."/>
            <person name="Tohno M."/>
        </authorList>
    </citation>
    <scope>NUCLEOTIDE SEQUENCE [LARGE SCALE GENOMIC DNA]</scope>
    <source>
        <strain evidence="1 2">DSM 12857</strain>
    </source>
</reference>
<protein>
    <recommendedName>
        <fullName evidence="3">HK97 gp10 family phage protein</fullName>
    </recommendedName>
</protein>
<accession>A0ABQ5M570</accession>
<sequence>MSTFGQATRKRLEQLRKQGQNVPKIMVEVMEGATEAAVERATELTPPNGSAISGTGTRSGELAQAWSTDSTTKAAVTGGAVRTALANNLQYASYVNDGHRMDRHFVPGLIINGNMLEKVDPSLGGITVGTKTPYIKGVYMKQAAIGRYKNVVKKELDKRIRENFK</sequence>
<proteinExistence type="predicted"/>
<dbReference type="RefSeq" id="WP_346065207.1">
    <property type="nucleotide sequence ID" value="NZ_BRPJ01000034.1"/>
</dbReference>
<dbReference type="Pfam" id="PF04883">
    <property type="entry name" value="HK97-gp10_like"/>
    <property type="match status" value="1"/>
</dbReference>
<evidence type="ECO:0000313" key="1">
    <source>
        <dbReference type="EMBL" id="GLB30089.1"/>
    </source>
</evidence>
<evidence type="ECO:0000313" key="2">
    <source>
        <dbReference type="Proteomes" id="UP001419084"/>
    </source>
</evidence>
<dbReference type="EMBL" id="BRPJ01000034">
    <property type="protein sequence ID" value="GLB30089.1"/>
    <property type="molecule type" value="Genomic_DNA"/>
</dbReference>